<name>A0A267G971_9PLAT</name>
<sequence>MELAEAVMFGRDVTGSFGITGSTAEGLVENIIVLNITYKYSKINSNDDFGTQSVFSRLL</sequence>
<keyword evidence="2" id="KW-1185">Reference proteome</keyword>
<evidence type="ECO:0000313" key="1">
    <source>
        <dbReference type="EMBL" id="PAA82568.1"/>
    </source>
</evidence>
<protein>
    <submittedName>
        <fullName evidence="1">Uncharacterized protein</fullName>
    </submittedName>
</protein>
<dbReference type="EMBL" id="NIVC01000462">
    <property type="protein sequence ID" value="PAA82568.1"/>
    <property type="molecule type" value="Genomic_DNA"/>
</dbReference>
<accession>A0A267G971</accession>
<organism evidence="1 2">
    <name type="scientific">Macrostomum lignano</name>
    <dbReference type="NCBI Taxonomy" id="282301"/>
    <lineage>
        <taxon>Eukaryota</taxon>
        <taxon>Metazoa</taxon>
        <taxon>Spiralia</taxon>
        <taxon>Lophotrochozoa</taxon>
        <taxon>Platyhelminthes</taxon>
        <taxon>Rhabditophora</taxon>
        <taxon>Macrostomorpha</taxon>
        <taxon>Macrostomida</taxon>
        <taxon>Macrostomidae</taxon>
        <taxon>Macrostomum</taxon>
    </lineage>
</organism>
<evidence type="ECO:0000313" key="2">
    <source>
        <dbReference type="Proteomes" id="UP000215902"/>
    </source>
</evidence>
<comment type="caution">
    <text evidence="1">The sequence shown here is derived from an EMBL/GenBank/DDBJ whole genome shotgun (WGS) entry which is preliminary data.</text>
</comment>
<reference evidence="1 2" key="1">
    <citation type="submission" date="2017-06" db="EMBL/GenBank/DDBJ databases">
        <title>A platform for efficient transgenesis in Macrostomum lignano, a flatworm model organism for stem cell research.</title>
        <authorList>
            <person name="Berezikov E."/>
        </authorList>
    </citation>
    <scope>NUCLEOTIDE SEQUENCE [LARGE SCALE GENOMIC DNA]</scope>
    <source>
        <strain evidence="1">DV1</strain>
        <tissue evidence="1">Whole organism</tissue>
    </source>
</reference>
<proteinExistence type="predicted"/>
<feature type="non-terminal residue" evidence="1">
    <location>
        <position position="59"/>
    </location>
</feature>
<dbReference type="AlphaFoldDB" id="A0A267G971"/>
<dbReference type="Proteomes" id="UP000215902">
    <property type="component" value="Unassembled WGS sequence"/>
</dbReference>
<gene>
    <name evidence="1" type="ORF">BOX15_Mlig008088g1</name>
</gene>